<dbReference type="AlphaFoldDB" id="A0A8C9D2X5"/>
<feature type="compositionally biased region" description="Pro residues" evidence="1">
    <location>
        <begin position="98"/>
        <end position="125"/>
    </location>
</feature>
<feature type="compositionally biased region" description="Basic and acidic residues" evidence="1">
    <location>
        <begin position="126"/>
        <end position="135"/>
    </location>
</feature>
<evidence type="ECO:0000256" key="1">
    <source>
        <dbReference type="SAM" id="MobiDB-lite"/>
    </source>
</evidence>
<sequence>MTKDISLNMVFTHPKWAGDRASSAKEGLRVLMEKEFPGVLENQGLWPWTKQAMDPDQNGHGKGSSQSSFWLTAGLTSHAMTFVAHTKQKGKTQTAPGITPPPPPPKPPPRGGPPETPPPPPPPPPRVKDPPKMCK</sequence>
<feature type="region of interest" description="Disordered" evidence="1">
    <location>
        <begin position="81"/>
        <end position="135"/>
    </location>
</feature>
<dbReference type="Proteomes" id="UP000694399">
    <property type="component" value="Chromosome A2"/>
</dbReference>
<organism evidence="2 3">
    <name type="scientific">Panthera leo</name>
    <name type="common">Lion</name>
    <dbReference type="NCBI Taxonomy" id="9689"/>
    <lineage>
        <taxon>Eukaryota</taxon>
        <taxon>Metazoa</taxon>
        <taxon>Chordata</taxon>
        <taxon>Craniata</taxon>
        <taxon>Vertebrata</taxon>
        <taxon>Euteleostomi</taxon>
        <taxon>Mammalia</taxon>
        <taxon>Eutheria</taxon>
        <taxon>Laurasiatheria</taxon>
        <taxon>Carnivora</taxon>
        <taxon>Feliformia</taxon>
        <taxon>Felidae</taxon>
        <taxon>Pantherinae</taxon>
        <taxon>Panthera</taxon>
    </lineage>
</organism>
<protein>
    <submittedName>
        <fullName evidence="2">Uncharacterized protein</fullName>
    </submittedName>
</protein>
<reference evidence="2" key="3">
    <citation type="submission" date="2025-09" db="UniProtKB">
        <authorList>
            <consortium name="Ensembl"/>
        </authorList>
    </citation>
    <scope>IDENTIFICATION</scope>
</reference>
<dbReference type="Ensembl" id="ENSPLOT00000011622.1">
    <property type="protein sequence ID" value="ENSPLOP00000010507.1"/>
    <property type="gene ID" value="ENSPLOG00000007730.1"/>
</dbReference>
<reference evidence="2" key="1">
    <citation type="journal article" date="2019" name="bioRxiv">
        <title>Long live the king: chromosome-level assembly of the lion (Panthera leo) using linked-read, Hi-C, and long read data.</title>
        <authorList>
            <person name="Armstrong E.E."/>
            <person name="Taylor R.W."/>
            <person name="Miller D.E."/>
            <person name="Kaelin C."/>
            <person name="Barsh G."/>
            <person name="Hadly E.A."/>
            <person name="Petrov D."/>
        </authorList>
    </citation>
    <scope>NUCLEOTIDE SEQUENCE [LARGE SCALE GENOMIC DNA]</scope>
</reference>
<keyword evidence="3" id="KW-1185">Reference proteome</keyword>
<accession>A0A8C9D2X5</accession>
<feature type="region of interest" description="Disordered" evidence="1">
    <location>
        <begin position="49"/>
        <end position="68"/>
    </location>
</feature>
<dbReference type="OMA" id="DPPKMCK"/>
<proteinExistence type="predicted"/>
<dbReference type="GeneTree" id="ENSGT01000000221104"/>
<evidence type="ECO:0000313" key="3">
    <source>
        <dbReference type="Proteomes" id="UP000694399"/>
    </source>
</evidence>
<reference evidence="2" key="2">
    <citation type="submission" date="2025-08" db="UniProtKB">
        <authorList>
            <consortium name="Ensembl"/>
        </authorList>
    </citation>
    <scope>IDENTIFICATION</scope>
</reference>
<name>A0A8C9D2X5_PANLE</name>
<evidence type="ECO:0000313" key="2">
    <source>
        <dbReference type="Ensembl" id="ENSPLOP00000010507.1"/>
    </source>
</evidence>